<dbReference type="InterPro" id="IPR050832">
    <property type="entry name" value="Bact_Acetyltransf"/>
</dbReference>
<dbReference type="Gene3D" id="3.40.630.30">
    <property type="match status" value="1"/>
</dbReference>
<evidence type="ECO:0000256" key="2">
    <source>
        <dbReference type="ARBA" id="ARBA00023315"/>
    </source>
</evidence>
<proteinExistence type="predicted"/>
<feature type="domain" description="N-acetyltransferase" evidence="4">
    <location>
        <begin position="26"/>
        <end position="191"/>
    </location>
</feature>
<dbReference type="CDD" id="cd04301">
    <property type="entry name" value="NAT_SF"/>
    <property type="match status" value="1"/>
</dbReference>
<comment type="caution">
    <text evidence="5">The sequence shown here is derived from an EMBL/GenBank/DDBJ whole genome shotgun (WGS) entry which is preliminary data.</text>
</comment>
<reference evidence="6" key="1">
    <citation type="journal article" date="2019" name="Int. J. Syst. Evol. Microbiol.">
        <title>The Global Catalogue of Microorganisms (GCM) 10K type strain sequencing project: providing services to taxonomists for standard genome sequencing and annotation.</title>
        <authorList>
            <consortium name="The Broad Institute Genomics Platform"/>
            <consortium name="The Broad Institute Genome Sequencing Center for Infectious Disease"/>
            <person name="Wu L."/>
            <person name="Ma J."/>
        </authorList>
    </citation>
    <scope>NUCLEOTIDE SEQUENCE [LARGE SCALE GENOMIC DNA]</scope>
    <source>
        <strain evidence="6">JCM 18298</strain>
    </source>
</reference>
<evidence type="ECO:0000256" key="1">
    <source>
        <dbReference type="ARBA" id="ARBA00022679"/>
    </source>
</evidence>
<dbReference type="EMBL" id="BAABJM010000010">
    <property type="protein sequence ID" value="GAA5069482.1"/>
    <property type="molecule type" value="Genomic_DNA"/>
</dbReference>
<organism evidence="5 6">
    <name type="scientific">Nocardia callitridis</name>
    <dbReference type="NCBI Taxonomy" id="648753"/>
    <lineage>
        <taxon>Bacteria</taxon>
        <taxon>Bacillati</taxon>
        <taxon>Actinomycetota</taxon>
        <taxon>Actinomycetes</taxon>
        <taxon>Mycobacteriales</taxon>
        <taxon>Nocardiaceae</taxon>
        <taxon>Nocardia</taxon>
    </lineage>
</organism>
<keyword evidence="2" id="KW-0012">Acyltransferase</keyword>
<evidence type="ECO:0000313" key="5">
    <source>
        <dbReference type="EMBL" id="GAA5069482.1"/>
    </source>
</evidence>
<evidence type="ECO:0000259" key="4">
    <source>
        <dbReference type="PROSITE" id="PS51186"/>
    </source>
</evidence>
<gene>
    <name evidence="5" type="ORF">GCM10023318_60860</name>
</gene>
<dbReference type="PANTHER" id="PTHR43877:SF2">
    <property type="entry name" value="AMINOALKYLPHOSPHONATE N-ACETYLTRANSFERASE-RELATED"/>
    <property type="match status" value="1"/>
</dbReference>
<dbReference type="SUPFAM" id="SSF55729">
    <property type="entry name" value="Acyl-CoA N-acyltransferases (Nat)"/>
    <property type="match status" value="1"/>
</dbReference>
<dbReference type="Pfam" id="PF00583">
    <property type="entry name" value="Acetyltransf_1"/>
    <property type="match status" value="1"/>
</dbReference>
<accession>A0ABP9L2W8</accession>
<protein>
    <recommendedName>
        <fullName evidence="4">N-acetyltransferase domain-containing protein</fullName>
    </recommendedName>
</protein>
<dbReference type="InterPro" id="IPR000182">
    <property type="entry name" value="GNAT_dom"/>
</dbReference>
<evidence type="ECO:0000313" key="6">
    <source>
        <dbReference type="Proteomes" id="UP001500603"/>
    </source>
</evidence>
<name>A0ABP9L2W8_9NOCA</name>
<evidence type="ECO:0000256" key="3">
    <source>
        <dbReference type="SAM" id="MobiDB-lite"/>
    </source>
</evidence>
<keyword evidence="6" id="KW-1185">Reference proteome</keyword>
<keyword evidence="1" id="KW-0808">Transferase</keyword>
<feature type="region of interest" description="Disordered" evidence="3">
    <location>
        <begin position="1"/>
        <end position="30"/>
    </location>
</feature>
<dbReference type="Proteomes" id="UP001500603">
    <property type="component" value="Unassembled WGS sequence"/>
</dbReference>
<sequence length="200" mass="22118">MTDMTQGREAAESEQSCAPSDAQDSITMTTATTSDATDIIDLRDRRARWMLDHGIDQWLPGEYPVEFVEAEARRGEWFVGRDGAELIGAVRVIWRDPGFWGADGETVAGYIHALMVAPEHRGRGLGTAILRFCADHTRAEGVTVQRLDTASNNRALRKYYAAEGFTEVREAPLYAPFRGSTAVVLMEKSLVATEPPTRRG</sequence>
<dbReference type="InterPro" id="IPR016181">
    <property type="entry name" value="Acyl_CoA_acyltransferase"/>
</dbReference>
<dbReference type="PROSITE" id="PS51186">
    <property type="entry name" value="GNAT"/>
    <property type="match status" value="1"/>
</dbReference>
<dbReference type="PANTHER" id="PTHR43877">
    <property type="entry name" value="AMINOALKYLPHOSPHONATE N-ACETYLTRANSFERASE-RELATED-RELATED"/>
    <property type="match status" value="1"/>
</dbReference>